<evidence type="ECO:0000313" key="2">
    <source>
        <dbReference type="EMBL" id="PIQ06994.1"/>
    </source>
</evidence>
<name>A0A2H0FJY0_9BACT</name>
<dbReference type="SUPFAM" id="SSF53955">
    <property type="entry name" value="Lysozyme-like"/>
    <property type="match status" value="1"/>
</dbReference>
<protein>
    <recommendedName>
        <fullName evidence="4">Transglycosylase SLT domain-containing protein</fullName>
    </recommendedName>
</protein>
<gene>
    <name evidence="2" type="ORF">COW72_01365</name>
</gene>
<evidence type="ECO:0000256" key="1">
    <source>
        <dbReference type="SAM" id="Coils"/>
    </source>
</evidence>
<evidence type="ECO:0000313" key="3">
    <source>
        <dbReference type="Proteomes" id="UP000230778"/>
    </source>
</evidence>
<accession>A0A2H0FJY0</accession>
<dbReference type="EMBL" id="PCUC01000071">
    <property type="protein sequence ID" value="PIQ06994.1"/>
    <property type="molecule type" value="Genomic_DNA"/>
</dbReference>
<keyword evidence="1" id="KW-0175">Coiled coil</keyword>
<feature type="coiled-coil region" evidence="1">
    <location>
        <begin position="11"/>
        <end position="66"/>
    </location>
</feature>
<sequence length="360" mass="40691">ESAANSDENKSLDPLEERKALEEELKKLEEQIAQYEGDIAKTGTEKKTLQNQISVLKKKVEKLDLQIQESNVIIKDIGFQIKDTETSIEKTSSKIKDSRIQLANILQDIYEEDQRSLLEILLSEKELSDFFDNLMDLEVLNSKNQELLETIKNLKSSLESEKQSLSEDKEDTEKALKIQTLQKKEQQEAKEEKDYFLKLTEAEYQKYLKAKEETEKRAAEIRARIFELIGVPEAPTFGEAYEIAKYVETLTGVKPALLLAVLTQESNIGKNVGQCFLKNPSTGEGIRLLTGKEVAKVMSPTRDVPYFLKITEELGRDPYNTPVSCPMSVGWGGAMGPAQFIPDTWANPKSGYGQKVKEIT</sequence>
<feature type="non-terminal residue" evidence="2">
    <location>
        <position position="1"/>
    </location>
</feature>
<reference evidence="2 3" key="1">
    <citation type="submission" date="2017-09" db="EMBL/GenBank/DDBJ databases">
        <title>Depth-based differentiation of microbial function through sediment-hosted aquifers and enrichment of novel symbionts in the deep terrestrial subsurface.</title>
        <authorList>
            <person name="Probst A.J."/>
            <person name="Ladd B."/>
            <person name="Jarett J.K."/>
            <person name="Geller-Mcgrath D.E."/>
            <person name="Sieber C.M."/>
            <person name="Emerson J.B."/>
            <person name="Anantharaman K."/>
            <person name="Thomas B.C."/>
            <person name="Malmstrom R."/>
            <person name="Stieglmeier M."/>
            <person name="Klingl A."/>
            <person name="Woyke T."/>
            <person name="Ryan C.M."/>
            <person name="Banfield J.F."/>
        </authorList>
    </citation>
    <scope>NUCLEOTIDE SEQUENCE [LARGE SCALE GENOMIC DNA]</scope>
    <source>
        <strain evidence="2">CG18_big_fil_WC_8_21_14_2_50_37_10</strain>
    </source>
</reference>
<dbReference type="Proteomes" id="UP000230778">
    <property type="component" value="Unassembled WGS sequence"/>
</dbReference>
<dbReference type="AlphaFoldDB" id="A0A2H0FJY0"/>
<feature type="non-terminal residue" evidence="2">
    <location>
        <position position="360"/>
    </location>
</feature>
<dbReference type="Gene3D" id="6.10.250.3150">
    <property type="match status" value="1"/>
</dbReference>
<dbReference type="InterPro" id="IPR023346">
    <property type="entry name" value="Lysozyme-like_dom_sf"/>
</dbReference>
<comment type="caution">
    <text evidence="2">The sequence shown here is derived from an EMBL/GenBank/DDBJ whole genome shotgun (WGS) entry which is preliminary data.</text>
</comment>
<evidence type="ECO:0008006" key="4">
    <source>
        <dbReference type="Google" id="ProtNLM"/>
    </source>
</evidence>
<feature type="coiled-coil region" evidence="1">
    <location>
        <begin position="137"/>
        <end position="224"/>
    </location>
</feature>
<proteinExistence type="predicted"/>
<organism evidence="2 3">
    <name type="scientific">Candidatus Nealsonbacteria bacterium CG18_big_fil_WC_8_21_14_2_50_37_10</name>
    <dbReference type="NCBI Taxonomy" id="1974717"/>
    <lineage>
        <taxon>Bacteria</taxon>
        <taxon>Candidatus Nealsoniibacteriota</taxon>
    </lineage>
</organism>